<evidence type="ECO:0008006" key="5">
    <source>
        <dbReference type="Google" id="ProtNLM"/>
    </source>
</evidence>
<keyword evidence="1" id="KW-0175">Coiled coil</keyword>
<protein>
    <recommendedName>
        <fullName evidence="5">Coiled-coil protein</fullName>
    </recommendedName>
</protein>
<reference evidence="3" key="1">
    <citation type="submission" date="2021-03" db="EMBL/GenBank/DDBJ databases">
        <title>Legionella lytica PCM 2298.</title>
        <authorList>
            <person name="Koper P."/>
        </authorList>
    </citation>
    <scope>NUCLEOTIDE SEQUENCE</scope>
    <source>
        <strain evidence="3">PCM 2298</strain>
    </source>
</reference>
<evidence type="ECO:0000313" key="3">
    <source>
        <dbReference type="EMBL" id="USQ13307.1"/>
    </source>
</evidence>
<organism evidence="3 4">
    <name type="scientific">Legionella lytica</name>
    <dbReference type="NCBI Taxonomy" id="96232"/>
    <lineage>
        <taxon>Bacteria</taxon>
        <taxon>Pseudomonadati</taxon>
        <taxon>Pseudomonadota</taxon>
        <taxon>Gammaproteobacteria</taxon>
        <taxon>Legionellales</taxon>
        <taxon>Legionellaceae</taxon>
        <taxon>Legionella</taxon>
    </lineage>
</organism>
<dbReference type="Gene3D" id="1.10.287.1490">
    <property type="match status" value="1"/>
</dbReference>
<feature type="coiled-coil region" evidence="1">
    <location>
        <begin position="231"/>
        <end position="321"/>
    </location>
</feature>
<sequence length="376" mass="42688">MAHSLNDLITSLATILIRYHDSQGINVCIKESEPTAIKKASREYAMKLLQSTDFEQEFEKLNDECTKKYTERKDLLKFIKDEIVELKKISERTTPFSEGGSETDELSEYKDKVALLLFDFVNLLTTLKTAIYPVHVKVLNGPKETTLGLLGMKINTGFMYGFGMIKSSPLSPFCNSGDLLKEELLERFNLSEKSIRSEIKVVADLICEGHQHALMAAKHKELQTTTTSKPEAQDEQEISSLNTEIKLLEAKLSEKEEKLLQLQNTINELQQKIEVDAQESKVLESKLVEKEKALKEAEVTIEEQKLAMEKMQEELKSLKEAKARPSNSNNILPPFYTTSRFPYPLMYGITKAMRDEPKQGNTSSPLDEPHDATFDL</sequence>
<dbReference type="RefSeq" id="WP_252579608.1">
    <property type="nucleotide sequence ID" value="NZ_CP071527.1"/>
</dbReference>
<evidence type="ECO:0000256" key="1">
    <source>
        <dbReference type="SAM" id="Coils"/>
    </source>
</evidence>
<dbReference type="Proteomes" id="UP001057474">
    <property type="component" value="Chromosome"/>
</dbReference>
<accession>A0ABY4Y762</accession>
<keyword evidence="4" id="KW-1185">Reference proteome</keyword>
<feature type="compositionally biased region" description="Basic and acidic residues" evidence="2">
    <location>
        <begin position="367"/>
        <end position="376"/>
    </location>
</feature>
<proteinExistence type="predicted"/>
<evidence type="ECO:0000313" key="4">
    <source>
        <dbReference type="Proteomes" id="UP001057474"/>
    </source>
</evidence>
<feature type="region of interest" description="Disordered" evidence="2">
    <location>
        <begin position="353"/>
        <end position="376"/>
    </location>
</feature>
<name>A0ABY4Y762_9GAMM</name>
<evidence type="ECO:0000256" key="2">
    <source>
        <dbReference type="SAM" id="MobiDB-lite"/>
    </source>
</evidence>
<gene>
    <name evidence="3" type="ORF">J2N86_11515</name>
</gene>
<dbReference type="EMBL" id="CP071527">
    <property type="protein sequence ID" value="USQ13307.1"/>
    <property type="molecule type" value="Genomic_DNA"/>
</dbReference>